<protein>
    <submittedName>
        <fullName evidence="3">Uncharacterized protein</fullName>
    </submittedName>
</protein>
<reference evidence="3 4" key="1">
    <citation type="journal article" date="2012" name="PLoS ONE">
        <title>Genome sequence and transcriptome analysis of the radioresistant bacterium Deinococcus gobiensis: insights into the extreme environmental adaptations.</title>
        <authorList>
            <person name="Yuan M."/>
            <person name="Chen M."/>
            <person name="Zhang W."/>
            <person name="Lu W."/>
            <person name="Wang J."/>
            <person name="Yang M."/>
            <person name="Zhao P."/>
            <person name="Tang R."/>
            <person name="Li X."/>
            <person name="Hao Y."/>
            <person name="Zhou Z."/>
            <person name="Zhan Y."/>
            <person name="Yu H."/>
            <person name="Teng C."/>
            <person name="Yan Y."/>
            <person name="Ping S."/>
            <person name="Wang Y."/>
            <person name="Lin M."/>
        </authorList>
    </citation>
    <scope>NUCLEOTIDE SEQUENCE [LARGE SCALE GENOMIC DNA]</scope>
    <source>
        <strain evidence="3 4">I-0</strain>
    </source>
</reference>
<dbReference type="HOGENOM" id="CLU_098228_0_0_0"/>
<organism evidence="3 4">
    <name type="scientific">Deinococcus gobiensis (strain DSM 21396 / JCM 16679 / CGMCC 1.7299 / I-0)</name>
    <dbReference type="NCBI Taxonomy" id="745776"/>
    <lineage>
        <taxon>Bacteria</taxon>
        <taxon>Thermotogati</taxon>
        <taxon>Deinococcota</taxon>
        <taxon>Deinococci</taxon>
        <taxon>Deinococcales</taxon>
        <taxon>Deinococcaceae</taxon>
        <taxon>Deinococcus</taxon>
    </lineage>
</organism>
<keyword evidence="2" id="KW-0472">Membrane</keyword>
<accession>H8GZ88</accession>
<evidence type="ECO:0000256" key="2">
    <source>
        <dbReference type="SAM" id="Phobius"/>
    </source>
</evidence>
<evidence type="ECO:0000313" key="3">
    <source>
        <dbReference type="EMBL" id="AFD24936.1"/>
    </source>
</evidence>
<dbReference type="KEGG" id="dgo:DGo_CA1009"/>
<gene>
    <name evidence="3" type="ordered locus">DGo_CA1009</name>
</gene>
<feature type="transmembrane region" description="Helical" evidence="2">
    <location>
        <begin position="149"/>
        <end position="166"/>
    </location>
</feature>
<dbReference type="PATRIC" id="fig|745776.4.peg.1035"/>
<keyword evidence="4" id="KW-1185">Reference proteome</keyword>
<dbReference type="AlphaFoldDB" id="H8GZ88"/>
<keyword evidence="2" id="KW-1133">Transmembrane helix</keyword>
<dbReference type="RefSeq" id="WP_014684419.1">
    <property type="nucleotide sequence ID" value="NC_017790.1"/>
</dbReference>
<evidence type="ECO:0000313" key="4">
    <source>
        <dbReference type="Proteomes" id="UP000007575"/>
    </source>
</evidence>
<name>H8GZ88_DEIGI</name>
<feature type="transmembrane region" description="Helical" evidence="2">
    <location>
        <begin position="110"/>
        <end position="129"/>
    </location>
</feature>
<proteinExistence type="predicted"/>
<feature type="transmembrane region" description="Helical" evidence="2">
    <location>
        <begin position="15"/>
        <end position="35"/>
    </location>
</feature>
<evidence type="ECO:0000256" key="1">
    <source>
        <dbReference type="SAM" id="MobiDB-lite"/>
    </source>
</evidence>
<dbReference type="STRING" id="745776.DGo_CA1009"/>
<feature type="region of interest" description="Disordered" evidence="1">
    <location>
        <begin position="223"/>
        <end position="275"/>
    </location>
</feature>
<sequence length="275" mass="28597">MTAASLPPRRRPARAGLWTALRLLVGLALLAALAYFMWTPGDWPTRLFAWVLLTILADECAGWFGYMGLALGALAFFAPSAPPEQWTLIVPLVGGALFALLLLKHSGGPFVLPFAAVIFAGALYATGRFGLKIDPALTLPANAGFQRSAVVPMLLGVGFSFVRQLIGNAMRFAARRRERAAAAPVVVVDPVVPASAPGAQIPEVVAAPAGETMPVAPAAAVPAPQETAGPVLARSEAVLDLSKPEPGKPELGTAERDTADLNTEAGTPVPTRPGQ</sequence>
<keyword evidence="2" id="KW-0812">Transmembrane</keyword>
<feature type="transmembrane region" description="Helical" evidence="2">
    <location>
        <begin position="47"/>
        <end position="66"/>
    </location>
</feature>
<dbReference type="EMBL" id="CP002191">
    <property type="protein sequence ID" value="AFD24936.1"/>
    <property type="molecule type" value="Genomic_DNA"/>
</dbReference>
<feature type="transmembrane region" description="Helical" evidence="2">
    <location>
        <begin position="86"/>
        <end position="103"/>
    </location>
</feature>
<feature type="compositionally biased region" description="Basic and acidic residues" evidence="1">
    <location>
        <begin position="242"/>
        <end position="259"/>
    </location>
</feature>
<dbReference type="Proteomes" id="UP000007575">
    <property type="component" value="Chromosome"/>
</dbReference>